<evidence type="ECO:0008006" key="3">
    <source>
        <dbReference type="Google" id="ProtNLM"/>
    </source>
</evidence>
<dbReference type="RefSeq" id="WP_210656474.1">
    <property type="nucleotide sequence ID" value="NZ_JAGKQQ010000001.1"/>
</dbReference>
<proteinExistence type="predicted"/>
<sequence length="70" mass="7841">MPKELYSLVELAGILQYPYSTLYRLAICGRIPNERVGKACIVKASDLQEIKDKIAAFEAAKASLKWKPTK</sequence>
<evidence type="ECO:0000313" key="2">
    <source>
        <dbReference type="Proteomes" id="UP000676565"/>
    </source>
</evidence>
<dbReference type="Proteomes" id="UP000676565">
    <property type="component" value="Unassembled WGS sequence"/>
</dbReference>
<name>A0ABS5BUT8_9BACT</name>
<gene>
    <name evidence="1" type="ORF">J8F10_19465</name>
</gene>
<evidence type="ECO:0000313" key="1">
    <source>
        <dbReference type="EMBL" id="MBP3957431.1"/>
    </source>
</evidence>
<dbReference type="EMBL" id="JAGKQQ010000001">
    <property type="protein sequence ID" value="MBP3957431.1"/>
    <property type="molecule type" value="Genomic_DNA"/>
</dbReference>
<accession>A0ABS5BUT8</accession>
<protein>
    <recommendedName>
        <fullName evidence="3">DNA-binding protein</fullName>
    </recommendedName>
</protein>
<keyword evidence="2" id="KW-1185">Reference proteome</keyword>
<organism evidence="1 2">
    <name type="scientific">Gemmata palustris</name>
    <dbReference type="NCBI Taxonomy" id="2822762"/>
    <lineage>
        <taxon>Bacteria</taxon>
        <taxon>Pseudomonadati</taxon>
        <taxon>Planctomycetota</taxon>
        <taxon>Planctomycetia</taxon>
        <taxon>Gemmatales</taxon>
        <taxon>Gemmataceae</taxon>
        <taxon>Gemmata</taxon>
    </lineage>
</organism>
<comment type="caution">
    <text evidence="1">The sequence shown here is derived from an EMBL/GenBank/DDBJ whole genome shotgun (WGS) entry which is preliminary data.</text>
</comment>
<reference evidence="1 2" key="1">
    <citation type="submission" date="2021-04" db="EMBL/GenBank/DDBJ databases">
        <authorList>
            <person name="Ivanova A."/>
        </authorList>
    </citation>
    <scope>NUCLEOTIDE SEQUENCE [LARGE SCALE GENOMIC DNA]</scope>
    <source>
        <strain evidence="1 2">G18</strain>
    </source>
</reference>